<protein>
    <submittedName>
        <fullName evidence="2">Uncharacterized protein</fullName>
    </submittedName>
</protein>
<evidence type="ECO:0000313" key="3">
    <source>
        <dbReference type="Proteomes" id="UP000216943"/>
    </source>
</evidence>
<evidence type="ECO:0000256" key="1">
    <source>
        <dbReference type="SAM" id="Coils"/>
    </source>
</evidence>
<name>A0A269TIP2_9BACT</name>
<dbReference type="OrthoDB" id="9910398at2"/>
<keyword evidence="1" id="KW-0175">Coiled coil</keyword>
<reference evidence="3" key="1">
    <citation type="submission" date="2017-08" db="EMBL/GenBank/DDBJ databases">
        <authorList>
            <person name="Alvarez-Ponce D."/>
            <person name="Weitzman C.L."/>
            <person name="Tillett R.L."/>
            <person name="Sandmeier F.C."/>
            <person name="Tracy C.R."/>
        </authorList>
    </citation>
    <scope>NUCLEOTIDE SEQUENCE [LARGE SCALE GENOMIC DNA]</scope>
    <source>
        <strain evidence="3">723</strain>
    </source>
</reference>
<accession>A0A269TIP2</accession>
<dbReference type="RefSeq" id="WP_095334766.1">
    <property type="nucleotide sequence ID" value="NZ_NQNY01000006.1"/>
</dbReference>
<organism evidence="2 3">
    <name type="scientific">Mycoplasmopsis agassizii</name>
    <dbReference type="NCBI Taxonomy" id="33922"/>
    <lineage>
        <taxon>Bacteria</taxon>
        <taxon>Bacillati</taxon>
        <taxon>Mycoplasmatota</taxon>
        <taxon>Mycoplasmoidales</taxon>
        <taxon>Metamycoplasmataceae</taxon>
        <taxon>Mycoplasmopsis</taxon>
    </lineage>
</organism>
<dbReference type="Proteomes" id="UP000216943">
    <property type="component" value="Unassembled WGS sequence"/>
</dbReference>
<proteinExistence type="predicted"/>
<feature type="coiled-coil region" evidence="1">
    <location>
        <begin position="110"/>
        <end position="203"/>
    </location>
</feature>
<gene>
    <name evidence="2" type="ORF">CJJ23_02320</name>
</gene>
<comment type="caution">
    <text evidence="2">The sequence shown here is derived from an EMBL/GenBank/DDBJ whole genome shotgun (WGS) entry which is preliminary data.</text>
</comment>
<evidence type="ECO:0000313" key="2">
    <source>
        <dbReference type="EMBL" id="PAK21353.1"/>
    </source>
</evidence>
<sequence>MSKDKSENKFLRAIKTIKSLPATLATIRRIITWIFKNYNANITKSVVTQFNDASGIQYDLQIKGDLKKPDIETIFTGGGDGKGGTDNSGIDPKIVKYIDQKNQGLESKLVTTMNQKNQELKNELIQIIDQKNLELKTELVATMDRKIDEVRKESREQNEILNQKIDEVRKESREQNEILNQKIDEVRQESREQNEKLNKKIDDRFDQLLEAIKNIKK</sequence>
<dbReference type="EMBL" id="NQNY01000006">
    <property type="protein sequence ID" value="PAK21353.1"/>
    <property type="molecule type" value="Genomic_DNA"/>
</dbReference>
<dbReference type="AlphaFoldDB" id="A0A269TIP2"/>